<feature type="transmembrane region" description="Helical" evidence="8">
    <location>
        <begin position="171"/>
        <end position="194"/>
    </location>
</feature>
<dbReference type="PRINTS" id="PR01437">
    <property type="entry name" value="NUOXDRDTASE4"/>
</dbReference>
<dbReference type="GO" id="GO:0005886">
    <property type="term" value="C:plasma membrane"/>
    <property type="evidence" value="ECO:0007669"/>
    <property type="project" value="UniProtKB-SubCell"/>
</dbReference>
<evidence type="ECO:0000256" key="8">
    <source>
        <dbReference type="SAM" id="Phobius"/>
    </source>
</evidence>
<keyword evidence="6 8" id="KW-0472">Membrane</keyword>
<feature type="transmembrane region" description="Helical" evidence="8">
    <location>
        <begin position="425"/>
        <end position="458"/>
    </location>
</feature>
<evidence type="ECO:0000313" key="11">
    <source>
        <dbReference type="Proteomes" id="UP000556084"/>
    </source>
</evidence>
<dbReference type="Pfam" id="PF00361">
    <property type="entry name" value="Proton_antipo_M"/>
    <property type="match status" value="1"/>
</dbReference>
<keyword evidence="10" id="KW-0456">Lyase</keyword>
<evidence type="ECO:0000256" key="1">
    <source>
        <dbReference type="ARBA" id="ARBA00004651"/>
    </source>
</evidence>
<comment type="caution">
    <text evidence="10">The sequence shown here is derived from an EMBL/GenBank/DDBJ whole genome shotgun (WGS) entry which is preliminary data.</text>
</comment>
<comment type="subcellular location">
    <subcellularLocation>
        <location evidence="1">Cell membrane</location>
        <topology evidence="1">Multi-pass membrane protein</topology>
    </subcellularLocation>
    <subcellularLocation>
        <location evidence="7">Membrane</location>
        <topology evidence="7">Multi-pass membrane protein</topology>
    </subcellularLocation>
</comment>
<dbReference type="Proteomes" id="UP000556084">
    <property type="component" value="Unassembled WGS sequence"/>
</dbReference>
<keyword evidence="2" id="KW-1003">Cell membrane</keyword>
<feature type="transmembrane region" description="Helical" evidence="8">
    <location>
        <begin position="479"/>
        <end position="498"/>
    </location>
</feature>
<feature type="transmembrane region" description="Helical" evidence="8">
    <location>
        <begin position="342"/>
        <end position="365"/>
    </location>
</feature>
<dbReference type="AlphaFoldDB" id="A0A7W7LNR3"/>
<feature type="transmembrane region" description="Helical" evidence="8">
    <location>
        <begin position="248"/>
        <end position="268"/>
    </location>
</feature>
<feature type="transmembrane region" description="Helical" evidence="8">
    <location>
        <begin position="114"/>
        <end position="132"/>
    </location>
</feature>
<dbReference type="GO" id="GO:0016829">
    <property type="term" value="F:lyase activity"/>
    <property type="evidence" value="ECO:0007669"/>
    <property type="project" value="UniProtKB-KW"/>
</dbReference>
<keyword evidence="3 7" id="KW-0812">Transmembrane</keyword>
<evidence type="ECO:0000256" key="2">
    <source>
        <dbReference type="ARBA" id="ARBA00022475"/>
    </source>
</evidence>
<feature type="transmembrane region" description="Helical" evidence="8">
    <location>
        <begin position="81"/>
        <end position="102"/>
    </location>
</feature>
<organism evidence="10 11">
    <name type="scientific">Streptomyces olivoverticillatus</name>
    <dbReference type="NCBI Taxonomy" id="66427"/>
    <lineage>
        <taxon>Bacteria</taxon>
        <taxon>Bacillati</taxon>
        <taxon>Actinomycetota</taxon>
        <taxon>Actinomycetes</taxon>
        <taxon>Kitasatosporales</taxon>
        <taxon>Streptomycetaceae</taxon>
        <taxon>Streptomyces</taxon>
    </lineage>
</organism>
<dbReference type="PANTHER" id="PTHR42682:SF3">
    <property type="entry name" value="FORMATE HYDROGENLYASE SUBUNIT 3-RELATED"/>
    <property type="match status" value="1"/>
</dbReference>
<evidence type="ECO:0000256" key="5">
    <source>
        <dbReference type="ARBA" id="ARBA00023002"/>
    </source>
</evidence>
<keyword evidence="4 8" id="KW-1133">Transmembrane helix</keyword>
<dbReference type="InterPro" id="IPR001750">
    <property type="entry name" value="ND/Mrp_TM"/>
</dbReference>
<feature type="transmembrane region" description="Helical" evidence="8">
    <location>
        <begin position="540"/>
        <end position="561"/>
    </location>
</feature>
<dbReference type="InterPro" id="IPR003918">
    <property type="entry name" value="NADH_UbQ_OxRdtase"/>
</dbReference>
<evidence type="ECO:0000256" key="6">
    <source>
        <dbReference type="ARBA" id="ARBA00023136"/>
    </source>
</evidence>
<dbReference type="GO" id="GO:0008137">
    <property type="term" value="F:NADH dehydrogenase (ubiquinone) activity"/>
    <property type="evidence" value="ECO:0007669"/>
    <property type="project" value="InterPro"/>
</dbReference>
<feature type="transmembrane region" description="Helical" evidence="8">
    <location>
        <begin position="319"/>
        <end position="336"/>
    </location>
</feature>
<feature type="domain" description="NADH:quinone oxidoreductase/Mrp antiporter transmembrane" evidence="9">
    <location>
        <begin position="132"/>
        <end position="424"/>
    </location>
</feature>
<evidence type="ECO:0000259" key="9">
    <source>
        <dbReference type="Pfam" id="PF00361"/>
    </source>
</evidence>
<evidence type="ECO:0000256" key="7">
    <source>
        <dbReference type="RuleBase" id="RU000320"/>
    </source>
</evidence>
<dbReference type="RefSeq" id="WP_184349485.1">
    <property type="nucleotide sequence ID" value="NZ_JACHJH010000003.1"/>
</dbReference>
<keyword evidence="5" id="KW-0560">Oxidoreductase</keyword>
<keyword evidence="11" id="KW-1185">Reference proteome</keyword>
<dbReference type="PANTHER" id="PTHR42682">
    <property type="entry name" value="HYDROGENASE-4 COMPONENT F"/>
    <property type="match status" value="1"/>
</dbReference>
<feature type="transmembrane region" description="Helical" evidence="8">
    <location>
        <begin position="214"/>
        <end position="236"/>
    </location>
</feature>
<accession>A0A7W7LNR3</accession>
<gene>
    <name evidence="10" type="ORF">FHS39_002649</name>
</gene>
<feature type="transmembrane region" description="Helical" evidence="8">
    <location>
        <begin position="31"/>
        <end position="51"/>
    </location>
</feature>
<feature type="transmembrane region" description="Helical" evidence="8">
    <location>
        <begin position="386"/>
        <end position="405"/>
    </location>
</feature>
<name>A0A7W7LNR3_9ACTN</name>
<feature type="transmembrane region" description="Helical" evidence="8">
    <location>
        <begin position="280"/>
        <end position="299"/>
    </location>
</feature>
<proteinExistence type="predicted"/>
<protein>
    <submittedName>
        <fullName evidence="10">Formate hydrogenlyase subunit 3/multisubunit Na+/H+ antiporter MnhD subunit</fullName>
    </submittedName>
</protein>
<dbReference type="EMBL" id="JACHJH010000003">
    <property type="protein sequence ID" value="MBB4893618.1"/>
    <property type="molecule type" value="Genomic_DNA"/>
</dbReference>
<dbReference type="InterPro" id="IPR052175">
    <property type="entry name" value="ComplexI-like_HydComp"/>
</dbReference>
<evidence type="ECO:0000256" key="3">
    <source>
        <dbReference type="ARBA" id="ARBA00022692"/>
    </source>
</evidence>
<feature type="transmembrane region" description="Helical" evidence="8">
    <location>
        <begin position="660"/>
        <end position="680"/>
    </location>
</feature>
<dbReference type="GO" id="GO:0016491">
    <property type="term" value="F:oxidoreductase activity"/>
    <property type="evidence" value="ECO:0007669"/>
    <property type="project" value="UniProtKB-KW"/>
</dbReference>
<reference evidence="10 11" key="1">
    <citation type="submission" date="2020-08" db="EMBL/GenBank/DDBJ databases">
        <title>Genomic Encyclopedia of Type Strains, Phase III (KMG-III): the genomes of soil and plant-associated and newly described type strains.</title>
        <authorList>
            <person name="Whitman W."/>
        </authorList>
    </citation>
    <scope>NUCLEOTIDE SEQUENCE [LARGE SCALE GENOMIC DNA]</scope>
    <source>
        <strain evidence="10 11">CECT 3266</strain>
    </source>
</reference>
<dbReference type="GO" id="GO:0042773">
    <property type="term" value="P:ATP synthesis coupled electron transport"/>
    <property type="evidence" value="ECO:0007669"/>
    <property type="project" value="InterPro"/>
</dbReference>
<feature type="transmembrane region" description="Helical" evidence="8">
    <location>
        <begin position="138"/>
        <end position="159"/>
    </location>
</feature>
<evidence type="ECO:0000313" key="10">
    <source>
        <dbReference type="EMBL" id="MBB4893618.1"/>
    </source>
</evidence>
<sequence length="682" mass="68475">MNVIATATVTVAGLAAAAALAGAALPPRARAVTAGVCTAALGAAALAAGTAALGGRRWSASLPGLLPPAGIHLAVDALSGLFMAVGGAVVLAVAVYGIGYAAGHGPHGIASRGAQAVLPVFALALVLVPAAASVSTFLLLWETMALTSLLLVLAGHRAGSPARQAAVRAAGIWYAAMTHLGFVLLLAGLALFAAGAGGETFAALRAGAAGMPPLARGAVFTLVAAACASKAGAVPLHPWLPRAHPEAPGNVSALMSAAMVNLGVYGIVRTGFDLLGGGPRWWWLLVLGAGALSAVYGVLQAAVASDLKRLLSYSTSENLGLALVGVGAAGLFHATGNRAAASLALAAALLHIVNHAAFKALLFCAAGSVLRATGVRDLDRMGGLRARMPATTAFFAVAALGAVALPPGNGFFGEWLLLQSMIHGLAVPGVFTAIVLPLAVAVIALSAGLAAAVFVKALGVGFFARPRSAPAAEAAESPPTMLAGMGLLAAACAALALVPGLLGDGLSRAVAAAGLADGRPLTGGALGVRLDRLAASLSPLWVACALTAALAAVSALTRLTARRRRRGNARLWDCGGGAPTARMSYTATSFAEPLQRVFDDVLAPEQDVNVTPISESAYLVERVRYQRRVPDRIEHRLYRPFLDTVTGLGRASRRLASGSVHLYLGYGFFGLVALLLALAVGA</sequence>
<evidence type="ECO:0000256" key="4">
    <source>
        <dbReference type="ARBA" id="ARBA00022989"/>
    </source>
</evidence>